<dbReference type="EMBL" id="CP015600">
    <property type="protein sequence ID" value="ANF85183.1"/>
    <property type="molecule type" value="Genomic_DNA"/>
</dbReference>
<evidence type="ECO:0000313" key="2">
    <source>
        <dbReference type="Proteomes" id="UP000077829"/>
    </source>
</evidence>
<dbReference type="Proteomes" id="UP000077829">
    <property type="component" value="Chromosome"/>
</dbReference>
<name>A0A172YY24_9PSED</name>
<proteinExistence type="predicted"/>
<accession>A0A172YY24</accession>
<protein>
    <submittedName>
        <fullName evidence="1">Uncharacterized protein</fullName>
    </submittedName>
</protein>
<evidence type="ECO:0000313" key="1">
    <source>
        <dbReference type="EMBL" id="ANF85183.1"/>
    </source>
</evidence>
<gene>
    <name evidence="1" type="ORF">A7J50_1761</name>
</gene>
<dbReference type="PATRIC" id="fig|219572.3.peg.1800"/>
<organism evidence="1 2">
    <name type="scientific">Pseudomonas antarctica</name>
    <dbReference type="NCBI Taxonomy" id="219572"/>
    <lineage>
        <taxon>Bacteria</taxon>
        <taxon>Pseudomonadati</taxon>
        <taxon>Pseudomonadota</taxon>
        <taxon>Gammaproteobacteria</taxon>
        <taxon>Pseudomonadales</taxon>
        <taxon>Pseudomonadaceae</taxon>
        <taxon>Pseudomonas</taxon>
    </lineage>
</organism>
<dbReference type="STRING" id="219572.A7J50_1761"/>
<reference evidence="1 2" key="1">
    <citation type="submission" date="2016-05" db="EMBL/GenBank/DDBJ databases">
        <title>Complete genome sequence of Pseudomonas antarctica PAMC 27494.</title>
        <authorList>
            <person name="Lee J."/>
        </authorList>
    </citation>
    <scope>NUCLEOTIDE SEQUENCE [LARGE SCALE GENOMIC DNA]</scope>
    <source>
        <strain evidence="1 2">PAMC 27494</strain>
    </source>
</reference>
<dbReference type="AlphaFoldDB" id="A0A172YY24"/>
<sequence>MLEFFQNEPQTMASEYSLTDVLERIYQNQLALEAAVMELTLWTEQQNALEVGENVRGALHTIGENAGHIKQGLARLRGTDLT</sequence>
<dbReference type="KEGG" id="panr:A7J50_1761"/>